<dbReference type="SMART" id="SM00448">
    <property type="entry name" value="REC"/>
    <property type="match status" value="1"/>
</dbReference>
<dbReference type="GO" id="GO:0006935">
    <property type="term" value="P:chemotaxis"/>
    <property type="evidence" value="ECO:0007669"/>
    <property type="project" value="InterPro"/>
</dbReference>
<dbReference type="CDD" id="cd00088">
    <property type="entry name" value="HPT"/>
    <property type="match status" value="1"/>
</dbReference>
<dbReference type="InterPro" id="IPR051315">
    <property type="entry name" value="Bact_Chemotaxis_CheA"/>
</dbReference>
<dbReference type="GO" id="GO:0000155">
    <property type="term" value="F:phosphorelay sensor kinase activity"/>
    <property type="evidence" value="ECO:0007669"/>
    <property type="project" value="UniProtKB-ARBA"/>
</dbReference>
<organism evidence="17 18">
    <name type="scientific">Caldimonas thermodepolymerans</name>
    <dbReference type="NCBI Taxonomy" id="215580"/>
    <lineage>
        <taxon>Bacteria</taxon>
        <taxon>Pseudomonadati</taxon>
        <taxon>Pseudomonadota</taxon>
        <taxon>Betaproteobacteria</taxon>
        <taxon>Burkholderiales</taxon>
        <taxon>Sphaerotilaceae</taxon>
        <taxon>Caldimonas</taxon>
    </lineage>
</organism>
<dbReference type="InterPro" id="IPR002545">
    <property type="entry name" value="CheW-lke_dom"/>
</dbReference>
<evidence type="ECO:0000256" key="7">
    <source>
        <dbReference type="ARBA" id="ARBA00023012"/>
    </source>
</evidence>
<evidence type="ECO:0000256" key="4">
    <source>
        <dbReference type="ARBA" id="ARBA00022553"/>
    </source>
</evidence>
<evidence type="ECO:0000259" key="13">
    <source>
        <dbReference type="PROSITE" id="PS50109"/>
    </source>
</evidence>
<evidence type="ECO:0000256" key="3">
    <source>
        <dbReference type="ARBA" id="ARBA00021495"/>
    </source>
</evidence>
<dbReference type="InterPro" id="IPR011006">
    <property type="entry name" value="CheY-like_superfamily"/>
</dbReference>
<dbReference type="InterPro" id="IPR003594">
    <property type="entry name" value="HATPase_dom"/>
</dbReference>
<proteinExistence type="predicted"/>
<keyword evidence="7" id="KW-0902">Two-component regulatory system</keyword>
<dbReference type="InterPro" id="IPR004358">
    <property type="entry name" value="Sig_transdc_His_kin-like_C"/>
</dbReference>
<dbReference type="Gene3D" id="3.30.565.10">
    <property type="entry name" value="Histidine kinase-like ATPase, C-terminal domain"/>
    <property type="match status" value="1"/>
</dbReference>
<dbReference type="InterPro" id="IPR036061">
    <property type="entry name" value="CheW-like_dom_sf"/>
</dbReference>
<dbReference type="SUPFAM" id="SSF55874">
    <property type="entry name" value="ATPase domain of HSP90 chaperone/DNA topoisomerase II/histidine kinase"/>
    <property type="match status" value="1"/>
</dbReference>
<dbReference type="PROSITE" id="PS50851">
    <property type="entry name" value="CHEW"/>
    <property type="match status" value="1"/>
</dbReference>
<evidence type="ECO:0000313" key="18">
    <source>
        <dbReference type="Proteomes" id="UP000294772"/>
    </source>
</evidence>
<feature type="coiled-coil region" evidence="11">
    <location>
        <begin position="449"/>
        <end position="476"/>
    </location>
</feature>
<sequence length="945" mass="102660">MTQLDQLLQVLQEEFSLAAPEIDAALMHWLSDGPAGVPHAQAAATLYGRLAQACRLVGLEGAGIVFDLLRDTAELGGELEGEELGLVLGWLSGWQPPLAGYIDRPADAAALEPLLAFLARSPAMLSEEQLGQLDTLLRQPPALPPELQACTTPDSGLATLSDEDVSLTVPGDVDPALFDAFLQDALGQLETLGNAVRALAEGRVDLDALQEARRAAHTFKGSGNIIGIRGVGRLAHRIEDVLDHAVACRGEVPPALARDLEQAVACLDQMVYALRGEEAAPDNALAWLDRLGQWVRAIKQDAVETLAPQTLPTPLDPPAAAVPAPAAPRPAGEGTPAAVTPPNPAAPTLRIGVDRLDRLMRHATQSLVHHGRLEEHMRRIEERLAQLESSNRQLRDRLRDLEIAIDRQGVSLQAHAQAEGSQFDPLEMDRYNELQTLSRFAGETVADEVEHARAARAEAQQALQALRKQGQELVGQHRELLGARLVPVRQVVARLRRNVIQTAAATGKEVRLEIEGEHVQVDTDVLDRLTEPLLHLLRNAVDHGIEPPDEREAAGKPRTGTVRLRFTRESQVIRVECRDDGRGLDHAAIRERAAGLGLVERDAQLDETELARLILLPGFSTRTEVTEISGRGVGLDVVADRLRGMKGRIDIHSVARAGTTFVLQVPATTGVQHALLVQVDEQVYALPSDAVVMALAAGQGTVAVGAQGPVFRYGGRELRYQKLAAWLGLPVGDGGTGARPVVIARGAHGEVALEVDRIVDSRDLILQDIGRLLRRVRGLAGGAFRPDGRLLLLLDLEALEHASASPVRREASAQLRRRMTMERKHVLVVDDAISVRQTLQQLLHDAGYDVTTARDGFDALDALIRRKADVVLTDLEMPNLNGLELTRRLRESRLWKDLPVVMITSRATHKHLGSAEAAGVDVFLTKPYADEELLAEVRRLTTEAR</sequence>
<protein>
    <recommendedName>
        <fullName evidence="3">Chemotaxis protein CheA</fullName>
        <ecNumber evidence="2">2.7.13.3</ecNumber>
    </recommendedName>
</protein>
<evidence type="ECO:0000256" key="2">
    <source>
        <dbReference type="ARBA" id="ARBA00012438"/>
    </source>
</evidence>
<feature type="coiled-coil region" evidence="11">
    <location>
        <begin position="370"/>
        <end position="404"/>
    </location>
</feature>
<comment type="caution">
    <text evidence="17">The sequence shown here is derived from an EMBL/GenBank/DDBJ whole genome shotgun (WGS) entry which is preliminary data.</text>
</comment>
<evidence type="ECO:0000256" key="11">
    <source>
        <dbReference type="SAM" id="Coils"/>
    </source>
</evidence>
<dbReference type="PANTHER" id="PTHR43395">
    <property type="entry name" value="SENSOR HISTIDINE KINASE CHEA"/>
    <property type="match status" value="1"/>
</dbReference>
<dbReference type="EC" id="2.7.13.3" evidence="2"/>
<evidence type="ECO:0000256" key="6">
    <source>
        <dbReference type="ARBA" id="ARBA00022777"/>
    </source>
</evidence>
<dbReference type="Pfam" id="PF01627">
    <property type="entry name" value="Hpt"/>
    <property type="match status" value="1"/>
</dbReference>
<feature type="region of interest" description="Disordered" evidence="12">
    <location>
        <begin position="309"/>
        <end position="346"/>
    </location>
</feature>
<dbReference type="SMART" id="SM00387">
    <property type="entry name" value="HATPase_c"/>
    <property type="match status" value="1"/>
</dbReference>
<keyword evidence="5" id="KW-0808">Transferase</keyword>
<evidence type="ECO:0000256" key="9">
    <source>
        <dbReference type="PROSITE-ProRule" id="PRU00110"/>
    </source>
</evidence>
<dbReference type="Pfam" id="PF00072">
    <property type="entry name" value="Response_reg"/>
    <property type="match status" value="1"/>
</dbReference>
<dbReference type="InterPro" id="IPR008207">
    <property type="entry name" value="Sig_transdc_His_kin_Hpt_dom"/>
</dbReference>
<dbReference type="Gene3D" id="2.30.30.40">
    <property type="entry name" value="SH3 Domains"/>
    <property type="match status" value="1"/>
</dbReference>
<feature type="domain" description="CheW-like" evidence="15">
    <location>
        <begin position="671"/>
        <end position="805"/>
    </location>
</feature>
<dbReference type="SMART" id="SM00073">
    <property type="entry name" value="HPT"/>
    <property type="match status" value="1"/>
</dbReference>
<dbReference type="AlphaFoldDB" id="A0AA46HW05"/>
<dbReference type="InterPro" id="IPR036641">
    <property type="entry name" value="HPT_dom_sf"/>
</dbReference>
<evidence type="ECO:0000256" key="1">
    <source>
        <dbReference type="ARBA" id="ARBA00000085"/>
    </source>
</evidence>
<dbReference type="SUPFAM" id="SSF47226">
    <property type="entry name" value="Histidine-containing phosphotransfer domain, HPT domain"/>
    <property type="match status" value="1"/>
</dbReference>
<dbReference type="RefSeq" id="WP_132764781.1">
    <property type="nucleotide sequence ID" value="NZ_CALFFA010000016.1"/>
</dbReference>
<dbReference type="InterPro" id="IPR005467">
    <property type="entry name" value="His_kinase_dom"/>
</dbReference>
<evidence type="ECO:0000259" key="14">
    <source>
        <dbReference type="PROSITE" id="PS50110"/>
    </source>
</evidence>
<dbReference type="Gene3D" id="1.20.120.160">
    <property type="entry name" value="HPT domain"/>
    <property type="match status" value="1"/>
</dbReference>
<dbReference type="Proteomes" id="UP000294772">
    <property type="component" value="Unassembled WGS sequence"/>
</dbReference>
<dbReference type="SUPFAM" id="SSF52172">
    <property type="entry name" value="CheY-like"/>
    <property type="match status" value="1"/>
</dbReference>
<dbReference type="InterPro" id="IPR001789">
    <property type="entry name" value="Sig_transdc_resp-reg_receiver"/>
</dbReference>
<evidence type="ECO:0000256" key="12">
    <source>
        <dbReference type="SAM" id="MobiDB-lite"/>
    </source>
</evidence>
<dbReference type="Gene3D" id="3.40.50.2300">
    <property type="match status" value="1"/>
</dbReference>
<feature type="domain" description="Histidine kinase" evidence="13">
    <location>
        <begin position="425"/>
        <end position="669"/>
    </location>
</feature>
<evidence type="ECO:0000256" key="5">
    <source>
        <dbReference type="ARBA" id="ARBA00022679"/>
    </source>
</evidence>
<dbReference type="PANTHER" id="PTHR43395:SF8">
    <property type="entry name" value="HISTIDINE KINASE"/>
    <property type="match status" value="1"/>
</dbReference>
<dbReference type="PROSITE" id="PS50110">
    <property type="entry name" value="RESPONSE_REGULATORY"/>
    <property type="match status" value="1"/>
</dbReference>
<evidence type="ECO:0000259" key="16">
    <source>
        <dbReference type="PROSITE" id="PS50894"/>
    </source>
</evidence>
<evidence type="ECO:0000256" key="8">
    <source>
        <dbReference type="ARBA" id="ARBA00035100"/>
    </source>
</evidence>
<evidence type="ECO:0000256" key="10">
    <source>
        <dbReference type="PROSITE-ProRule" id="PRU00169"/>
    </source>
</evidence>
<reference evidence="17 18" key="1">
    <citation type="submission" date="2019-03" db="EMBL/GenBank/DDBJ databases">
        <title>Genomic Encyclopedia of Type Strains, Phase IV (KMG-IV): sequencing the most valuable type-strain genomes for metagenomic binning, comparative biology and taxonomic classification.</title>
        <authorList>
            <person name="Goeker M."/>
        </authorList>
    </citation>
    <scope>NUCLEOTIDE SEQUENCE [LARGE SCALE GENOMIC DNA]</scope>
    <source>
        <strain evidence="17 18">DSM 15264</strain>
    </source>
</reference>
<gene>
    <name evidence="17" type="ORF">EV676_104165</name>
</gene>
<dbReference type="PROSITE" id="PS50109">
    <property type="entry name" value="HIS_KIN"/>
    <property type="match status" value="1"/>
</dbReference>
<accession>A0AA46HW05</accession>
<feature type="domain" description="Response regulatory" evidence="14">
    <location>
        <begin position="825"/>
        <end position="941"/>
    </location>
</feature>
<dbReference type="FunFam" id="3.30.565.10:FF:000016">
    <property type="entry name" value="Chemotaxis protein CheA, putative"/>
    <property type="match status" value="1"/>
</dbReference>
<dbReference type="EMBL" id="SLXF01000004">
    <property type="protein sequence ID" value="TCP07610.1"/>
    <property type="molecule type" value="Genomic_DNA"/>
</dbReference>
<keyword evidence="11" id="KW-0175">Coiled coil</keyword>
<dbReference type="Pfam" id="PF02518">
    <property type="entry name" value="HATPase_c"/>
    <property type="match status" value="1"/>
</dbReference>
<dbReference type="InterPro" id="IPR036890">
    <property type="entry name" value="HATPase_C_sf"/>
</dbReference>
<dbReference type="PROSITE" id="PS50894">
    <property type="entry name" value="HPT"/>
    <property type="match status" value="1"/>
</dbReference>
<feature type="compositionally biased region" description="Low complexity" evidence="12">
    <location>
        <begin position="309"/>
        <end position="338"/>
    </location>
</feature>
<comment type="function">
    <text evidence="8">Involved in the transmission of sensory signals from the chemoreceptors to the flagellar motors. CheA is autophosphorylated; it can transfer its phosphate group to either CheB or CheY.</text>
</comment>
<keyword evidence="6 17" id="KW-0418">Kinase</keyword>
<keyword evidence="4 10" id="KW-0597">Phosphoprotein</keyword>
<feature type="modified residue" description="4-aspartylphosphate" evidence="10">
    <location>
        <position position="874"/>
    </location>
</feature>
<comment type="catalytic activity">
    <reaction evidence="1">
        <text>ATP + protein L-histidine = ADP + protein N-phospho-L-histidine.</text>
        <dbReference type="EC" id="2.7.13.3"/>
    </reaction>
</comment>
<dbReference type="PRINTS" id="PR00344">
    <property type="entry name" value="BCTRLSENSOR"/>
</dbReference>
<evidence type="ECO:0000259" key="15">
    <source>
        <dbReference type="PROSITE" id="PS50851"/>
    </source>
</evidence>
<evidence type="ECO:0000313" key="17">
    <source>
        <dbReference type="EMBL" id="TCP07610.1"/>
    </source>
</evidence>
<feature type="modified residue" description="Phosphohistidine" evidence="9">
    <location>
        <position position="217"/>
    </location>
</feature>
<name>A0AA46HW05_9BURK</name>
<dbReference type="SMART" id="SM00260">
    <property type="entry name" value="CheW"/>
    <property type="match status" value="1"/>
</dbReference>
<dbReference type="Pfam" id="PF01584">
    <property type="entry name" value="CheW"/>
    <property type="match status" value="1"/>
</dbReference>
<dbReference type="SUPFAM" id="SSF50341">
    <property type="entry name" value="CheW-like"/>
    <property type="match status" value="1"/>
</dbReference>
<feature type="domain" description="HPt" evidence="16">
    <location>
        <begin position="170"/>
        <end position="274"/>
    </location>
</feature>